<sequence length="145" mass="15108">MKFTTVATTAALVASVAAAPAPQAQAAAVAEGEATFGIISGILNSLFGGWGNKSYYYKKKITIIKDYHYRDHYYNFPPQYVPCGCHSDAAYAVSEDKANELLQDSSYAVETNTAVTALPDDADAAGAVQPVEDAANAAPAPAPSA</sequence>
<reference evidence="2 3" key="1">
    <citation type="submission" date="2019-07" db="EMBL/GenBank/DDBJ databases">
        <title>Genome assembly of two rare yeast pathogens: Diutina rugosa and Trichomonascus ciferrii.</title>
        <authorList>
            <person name="Mixao V."/>
            <person name="Saus E."/>
            <person name="Hansen A."/>
            <person name="Lass-Flor C."/>
            <person name="Gabaldon T."/>
        </authorList>
    </citation>
    <scope>NUCLEOTIDE SEQUENCE [LARGE SCALE GENOMIC DNA]</scope>
    <source>
        <strain evidence="2 3">CBS 613</strain>
    </source>
</reference>
<feature type="signal peptide" evidence="1">
    <location>
        <begin position="1"/>
        <end position="18"/>
    </location>
</feature>
<feature type="chain" id="PRO_5025014991" evidence="1">
    <location>
        <begin position="19"/>
        <end position="145"/>
    </location>
</feature>
<protein>
    <submittedName>
        <fullName evidence="2">Uncharacterized protein</fullName>
    </submittedName>
</protein>
<name>A0A642UHF2_DIURU</name>
<dbReference type="RefSeq" id="XP_034010750.1">
    <property type="nucleotide sequence ID" value="XM_034157329.1"/>
</dbReference>
<evidence type="ECO:0000256" key="1">
    <source>
        <dbReference type="SAM" id="SignalP"/>
    </source>
</evidence>
<dbReference type="Proteomes" id="UP000449547">
    <property type="component" value="Unassembled WGS sequence"/>
</dbReference>
<evidence type="ECO:0000313" key="3">
    <source>
        <dbReference type="Proteomes" id="UP000449547"/>
    </source>
</evidence>
<gene>
    <name evidence="2" type="ORF">DIURU_004454</name>
</gene>
<evidence type="ECO:0000313" key="2">
    <source>
        <dbReference type="EMBL" id="KAA8899073.1"/>
    </source>
</evidence>
<dbReference type="EMBL" id="SWFT01000130">
    <property type="protein sequence ID" value="KAA8899073.1"/>
    <property type="molecule type" value="Genomic_DNA"/>
</dbReference>
<proteinExistence type="predicted"/>
<dbReference type="GeneID" id="54783105"/>
<accession>A0A642UHF2</accession>
<comment type="caution">
    <text evidence="2">The sequence shown here is derived from an EMBL/GenBank/DDBJ whole genome shotgun (WGS) entry which is preliminary data.</text>
</comment>
<keyword evidence="3" id="KW-1185">Reference proteome</keyword>
<keyword evidence="1" id="KW-0732">Signal</keyword>
<dbReference type="VEuPathDB" id="FungiDB:DIURU_004454"/>
<organism evidence="2 3">
    <name type="scientific">Diutina rugosa</name>
    <name type="common">Yeast</name>
    <name type="synonym">Candida rugosa</name>
    <dbReference type="NCBI Taxonomy" id="5481"/>
    <lineage>
        <taxon>Eukaryota</taxon>
        <taxon>Fungi</taxon>
        <taxon>Dikarya</taxon>
        <taxon>Ascomycota</taxon>
        <taxon>Saccharomycotina</taxon>
        <taxon>Pichiomycetes</taxon>
        <taxon>Debaryomycetaceae</taxon>
        <taxon>Diutina</taxon>
    </lineage>
</organism>
<dbReference type="AlphaFoldDB" id="A0A642UHF2"/>